<keyword evidence="11" id="KW-0812">Transmembrane</keyword>
<evidence type="ECO:0000256" key="7">
    <source>
        <dbReference type="ARBA" id="ARBA00023242"/>
    </source>
</evidence>
<dbReference type="InterPro" id="IPR056473">
    <property type="entry name" value="HEAT_Utp10/HEAT1"/>
</dbReference>
<keyword evidence="5 11" id="KW-0690">Ribosome biogenesis</keyword>
<dbReference type="Pfam" id="PF08146">
    <property type="entry name" value="BP28CT"/>
    <property type="match status" value="1"/>
</dbReference>
<dbReference type="OrthoDB" id="31183at2759"/>
<evidence type="ECO:0000256" key="1">
    <source>
        <dbReference type="ARBA" id="ARBA00004604"/>
    </source>
</evidence>
<evidence type="ECO:0000256" key="6">
    <source>
        <dbReference type="ARBA" id="ARBA00022552"/>
    </source>
</evidence>
<dbReference type="EMBL" id="KB933258">
    <property type="protein sequence ID" value="EON97804.1"/>
    <property type="molecule type" value="Genomic_DNA"/>
</dbReference>
<dbReference type="SMART" id="SM01036">
    <property type="entry name" value="BP28CT"/>
    <property type="match status" value="1"/>
</dbReference>
<accession>R8BET1</accession>
<dbReference type="InterPro" id="IPR021133">
    <property type="entry name" value="HEAT_type_2"/>
</dbReference>
<dbReference type="GO" id="GO:0034455">
    <property type="term" value="C:t-UTP complex"/>
    <property type="evidence" value="ECO:0007669"/>
    <property type="project" value="TreeGrafter"/>
</dbReference>
<keyword evidence="7 11" id="KW-0539">Nucleus</keyword>
<proteinExistence type="inferred from homology"/>
<dbReference type="InterPro" id="IPR012954">
    <property type="entry name" value="BP28_C_dom"/>
</dbReference>
<dbReference type="GO" id="GO:0032040">
    <property type="term" value="C:small-subunit processome"/>
    <property type="evidence" value="ECO:0007669"/>
    <property type="project" value="TreeGrafter"/>
</dbReference>
<evidence type="ECO:0000256" key="3">
    <source>
        <dbReference type="ARBA" id="ARBA00011399"/>
    </source>
</evidence>
<feature type="region of interest" description="Disordered" evidence="12">
    <location>
        <begin position="884"/>
        <end position="910"/>
    </location>
</feature>
<gene>
    <name evidence="14" type="ORF">UCRPA7_6681</name>
</gene>
<evidence type="ECO:0000256" key="5">
    <source>
        <dbReference type="ARBA" id="ARBA00022517"/>
    </source>
</evidence>
<comment type="function">
    <text evidence="9">Involved in nucleolar processing of pre-18S ribosomal RNA. Involved in ribosome biosynthesis.</text>
</comment>
<comment type="similarity">
    <text evidence="2 11">Belongs to the HEATR1/UTP10 family.</text>
</comment>
<reference evidence="15" key="1">
    <citation type="journal article" date="2013" name="Genome Announc.">
        <title>Draft genome sequence of the ascomycete Phaeoacremonium aleophilum strain UCR-PA7, a causal agent of the esca disease complex in grapevines.</title>
        <authorList>
            <person name="Blanco-Ulate B."/>
            <person name="Rolshausen P."/>
            <person name="Cantu D."/>
        </authorList>
    </citation>
    <scope>NUCLEOTIDE SEQUENCE [LARGE SCALE GENOMIC DNA]</scope>
    <source>
        <strain evidence="15">UCR-PA7</strain>
    </source>
</reference>
<keyword evidence="11" id="KW-1133">Transmembrane helix</keyword>
<dbReference type="GO" id="GO:0030686">
    <property type="term" value="C:90S preribosome"/>
    <property type="evidence" value="ECO:0007669"/>
    <property type="project" value="TreeGrafter"/>
</dbReference>
<dbReference type="Pfam" id="PF23243">
    <property type="entry name" value="HEAT_HEATR1"/>
    <property type="match status" value="1"/>
</dbReference>
<dbReference type="InterPro" id="IPR022125">
    <property type="entry name" value="U3snoRNP10_N"/>
</dbReference>
<evidence type="ECO:0000256" key="4">
    <source>
        <dbReference type="ARBA" id="ARBA00015399"/>
    </source>
</evidence>
<dbReference type="InterPro" id="IPR016024">
    <property type="entry name" value="ARM-type_fold"/>
</dbReference>
<dbReference type="Pfam" id="PF12397">
    <property type="entry name" value="U3snoRNP10"/>
    <property type="match status" value="1"/>
</dbReference>
<dbReference type="PROSITE" id="PS50077">
    <property type="entry name" value="HEAT_REPEAT"/>
    <property type="match status" value="1"/>
</dbReference>
<comment type="subcellular location">
    <subcellularLocation>
        <location evidence="1 11">Nucleus</location>
        <location evidence="1 11">Nucleolus</location>
    </subcellularLocation>
</comment>
<feature type="transmembrane region" description="Helical" evidence="11">
    <location>
        <begin position="133"/>
        <end position="155"/>
    </location>
</feature>
<dbReference type="Gene3D" id="1.25.10.10">
    <property type="entry name" value="Leucine-rich Repeat Variant"/>
    <property type="match status" value="2"/>
</dbReference>
<dbReference type="InterPro" id="IPR011989">
    <property type="entry name" value="ARM-like"/>
</dbReference>
<evidence type="ECO:0000256" key="12">
    <source>
        <dbReference type="SAM" id="MobiDB-lite"/>
    </source>
</evidence>
<name>R8BET1_PHAM7</name>
<dbReference type="GO" id="GO:0000462">
    <property type="term" value="P:maturation of SSU-rRNA from tricistronic rRNA transcript (SSU-rRNA, 5.8S rRNA, LSU-rRNA)"/>
    <property type="evidence" value="ECO:0007669"/>
    <property type="project" value="TreeGrafter"/>
</dbReference>
<dbReference type="HOGENOM" id="CLU_001128_3_1_1"/>
<dbReference type="SUPFAM" id="SSF48371">
    <property type="entry name" value="ARM repeat"/>
    <property type="match status" value="1"/>
</dbReference>
<protein>
    <recommendedName>
        <fullName evidence="4 11">U3 small nucleolar RNA-associated protein 10</fullName>
    </recommendedName>
</protein>
<dbReference type="GO" id="GO:0045943">
    <property type="term" value="P:positive regulation of transcription by RNA polymerase I"/>
    <property type="evidence" value="ECO:0007669"/>
    <property type="project" value="TreeGrafter"/>
</dbReference>
<keyword evidence="8 11" id="KW-0687">Ribonucleoprotein</keyword>
<organism evidence="14 15">
    <name type="scientific">Phaeoacremonium minimum (strain UCR-PA7)</name>
    <name type="common">Esca disease fungus</name>
    <name type="synonym">Togninia minima</name>
    <dbReference type="NCBI Taxonomy" id="1286976"/>
    <lineage>
        <taxon>Eukaryota</taxon>
        <taxon>Fungi</taxon>
        <taxon>Dikarya</taxon>
        <taxon>Ascomycota</taxon>
        <taxon>Pezizomycotina</taxon>
        <taxon>Sordariomycetes</taxon>
        <taxon>Sordariomycetidae</taxon>
        <taxon>Togniniales</taxon>
        <taxon>Togniniaceae</taxon>
        <taxon>Phaeoacremonium</taxon>
    </lineage>
</organism>
<feature type="domain" description="BP28 C-terminal" evidence="13">
    <location>
        <begin position="1515"/>
        <end position="1668"/>
    </location>
</feature>
<evidence type="ECO:0000256" key="11">
    <source>
        <dbReference type="RuleBase" id="RU367065"/>
    </source>
</evidence>
<evidence type="ECO:0000256" key="9">
    <source>
        <dbReference type="ARBA" id="ARBA00025076"/>
    </source>
</evidence>
<keyword evidence="11" id="KW-0472">Membrane</keyword>
<feature type="repeat" description="HEAT" evidence="10">
    <location>
        <begin position="591"/>
        <end position="628"/>
    </location>
</feature>
<sequence>MATSLAAQLAQIAANSKSTLNVKAQRAAHSKSLIFEPRIAAGQNYQSVWSLCHEGFEELCQLDSRFLQFATTLFSEQSQEEDRTQMTAAENAELDKRIESFLRLAGGRLRLMPTIKAVEWLIRRFRIHEYNTAILLTTFLPYHSIPVFVTLMSILPSKLPHEYRFLDPYIRSLTSPPRATIVHQATHHFEFLSIISAYTLESCRTQQHYQALISFWGGIMAEAVNGMVDNLRSGRRSIQQDNDQTLLQQIAPILADSLVMKKVPPLQIASYMVIAVLASKAKLDDVALTAFMDQLVFGWTNETVRPGIVCLSILAQYRSAKQLPSKVTKALLKIQDLQLLLLDMWKEHRVDRLANGLVLALIDRLTKKGDTRGLPIIKTILAEEMLPEKQTIVIFKMLIVAAHKIDGEVDQEGKARKQLGLALVQLSQSAGQGGELFRKVIEDVDFDIEELELKLGASIQPRKTLEEAPKDATMENGVESTQQVEDLESALTRLTTKESALSTCLSATADAVFDEISQLFLSIASEDSDLKTFDEAPLLHRVPAPSTCFYFTFYMRLWLGPYPTLARVRALELAKSRAKEQDCAKVDLQALLPYAIAALSDPAKKVRRAAADLITVLGEQQGNARSKKPIWGSKNLYDDTKGMNWLSAEASQVFLQTILLPALEESILHEDHMSAVLKNSLDSSKRLSVSEMESSKKNRTSHAVRLSILSFLASHVIKTPLIVLKVRLLKALNQIRGVSSTTRTELLLPALQWWSNLSVDEAKEVITRETADESLLDLSSVDIVVANDKAGLDCFFEIVEGPVGVNRAQLVRAIFSRIRRMWPSMKDDAKLFTAQRMLDLSQRSTASPEQEVASVEAADLLRNVDLTTDILLYFLESLQDTARMATEPPANKRRRTSSSDHHRGIDNQNSQELSHALRKVTFVLQIVEASKPAEHPQLLQGLFITLSDLQLLRTLVGSELGYLQNLVLSSLLAMMPAYRDNRDLKIDTSVGHGDVLVNCIQKSSSPAVQNSALLLVASLAKTAPDVVLHSVMPIFTFMGSSVLRQGDDYSAHVINQTIKEVVPPLIDTFRKGRRNVVASASELLSSFVVAYEHIPSHRKHDLFISLTENLGPQDFLFALVAMFVDKYGTSDNILSFSSELMGSFSVETQLLSLVKFLDLLADMFKPKPSLSATLFFGKNEAEDTVNKTALKELTLLPYILANRTLKKEIGELAERDDMEAAKIRELYAQLLEDLLTLADIVKSNPSLHSKCGDALSNLLNLLSIGEFIKAVETLLDRPKINLRHKVLRALEVRIENESMADSRSRTALLAFLPQLTAVIRDSDDMHYKHTAVGCVDKISEKYGKKDLEAVAAAASTIAGDQCLGQADQRLRVMALLCLASLVDVLQDGIVPVLPAAIPKALNYLQQSMAGLDSDVEIHNACYSFMTALAQYLPYMISGSYLDQLLASSNMSAEAGLDDECNGNRRQCLRFLAKQLDAKVIFSALQQNWTKAVEAGYSAVKEFIEILGVAIDKHSKAAIAKNVTALSTIFLNAFDLRRQQHLKGEVSTPTLAAISEVETSINETALKMIYKLNDAAFRPIFAQIVEWSSSTQPKVDAAGLLLRQQSVYGFLYTFFDNLKSIVTSYTSYIVDNAAKILKETIPKDAESKALWRTVLRTLTKSFEHDQDDFWQAPSHFGAIGPLLVEQFSHAGLLDLSEELIPAIVELGAAADSQEHQKELNGAILKRLRSENAAVRLAAVQCEQALTDKLGEEWLAMLPEMLPYISELQEDDDEVVDRETHRWIVKIESVLGESLDSMLQ</sequence>
<dbReference type="InterPro" id="IPR040191">
    <property type="entry name" value="UTP10"/>
</dbReference>
<evidence type="ECO:0000259" key="13">
    <source>
        <dbReference type="SMART" id="SM01036"/>
    </source>
</evidence>
<dbReference type="RefSeq" id="XP_007917409.1">
    <property type="nucleotide sequence ID" value="XM_007919218.1"/>
</dbReference>
<dbReference type="eggNOG" id="KOG1837">
    <property type="taxonomic scope" value="Eukaryota"/>
</dbReference>
<evidence type="ECO:0000256" key="10">
    <source>
        <dbReference type="PROSITE-ProRule" id="PRU00103"/>
    </source>
</evidence>
<evidence type="ECO:0000256" key="8">
    <source>
        <dbReference type="ARBA" id="ARBA00023274"/>
    </source>
</evidence>
<dbReference type="GO" id="GO:0030515">
    <property type="term" value="F:snoRNA binding"/>
    <property type="evidence" value="ECO:0007669"/>
    <property type="project" value="TreeGrafter"/>
</dbReference>
<comment type="subunit">
    <text evidence="3 11">Component of the ribosomal small subunit (SSU) processome.</text>
</comment>
<dbReference type="PANTHER" id="PTHR13457:SF1">
    <property type="entry name" value="HEAT REPEAT-CONTAINING PROTEIN 1"/>
    <property type="match status" value="1"/>
</dbReference>
<keyword evidence="6 11" id="KW-0698">rRNA processing</keyword>
<evidence type="ECO:0000313" key="14">
    <source>
        <dbReference type="EMBL" id="EON97804.1"/>
    </source>
</evidence>
<dbReference type="Proteomes" id="UP000014074">
    <property type="component" value="Unassembled WGS sequence"/>
</dbReference>
<dbReference type="GeneID" id="19327363"/>
<evidence type="ECO:0000256" key="2">
    <source>
        <dbReference type="ARBA" id="ARBA00010559"/>
    </source>
</evidence>
<keyword evidence="15" id="KW-1185">Reference proteome</keyword>
<evidence type="ECO:0000313" key="15">
    <source>
        <dbReference type="Proteomes" id="UP000014074"/>
    </source>
</evidence>
<dbReference type="PANTHER" id="PTHR13457">
    <property type="entry name" value="BAP28"/>
    <property type="match status" value="1"/>
</dbReference>
<dbReference type="KEGG" id="tmn:UCRPA7_6681"/>